<proteinExistence type="predicted"/>
<evidence type="ECO:0000259" key="1">
    <source>
        <dbReference type="PROSITE" id="PS51833"/>
    </source>
</evidence>
<dbReference type="Proteomes" id="UP001162734">
    <property type="component" value="Chromosome"/>
</dbReference>
<dbReference type="InterPro" id="IPR052340">
    <property type="entry name" value="RNase_Y/CdgJ"/>
</dbReference>
<dbReference type="RefSeq" id="WP_248340957.1">
    <property type="nucleotide sequence ID" value="NZ_AP025592.1"/>
</dbReference>
<gene>
    <name evidence="2" type="ORF">AMPC_23200</name>
</gene>
<dbReference type="CDD" id="cd00077">
    <property type="entry name" value="HDc"/>
    <property type="match status" value="1"/>
</dbReference>
<dbReference type="InterPro" id="IPR013976">
    <property type="entry name" value="HDOD"/>
</dbReference>
<dbReference type="SUPFAM" id="SSF109604">
    <property type="entry name" value="HD-domain/PDEase-like"/>
    <property type="match status" value="1"/>
</dbReference>
<dbReference type="InterPro" id="IPR003607">
    <property type="entry name" value="HD/PDEase_dom"/>
</dbReference>
<evidence type="ECO:0000313" key="3">
    <source>
        <dbReference type="Proteomes" id="UP001162734"/>
    </source>
</evidence>
<feature type="domain" description="HDOD" evidence="1">
    <location>
        <begin position="30"/>
        <end position="216"/>
    </location>
</feature>
<dbReference type="PROSITE" id="PS51833">
    <property type="entry name" value="HDOD"/>
    <property type="match status" value="1"/>
</dbReference>
<sequence>MNDTAREPGFDPVQLTVRLMRLLTSPVYRPPMLPGVAIEIMQLSQTPGVNFDQVVAILERDPLLAARVLSISQSALYTSRSPITSLKQAVVRLGMGTLRDLVLEAALNMRVFRVPGFEAPMQRLAHHSTATAYLARAICSRTAIPAEYAFLCGLLHDVGIAAALLALAEDRDNPRVPFDVAAPVLHGVHEEASGLVTRLWNLPAEIQKVVSNHHRPRVDGKPHPVVAAVLVAGNLAYELGLGVVPCPPRVLGPPPSAPLPVQLDVSDPDVVAEAQELLRLDDAALNAVCGEAVGLFEQLGVPLPAPRGAPGLAVAR</sequence>
<dbReference type="PANTHER" id="PTHR33525">
    <property type="match status" value="1"/>
</dbReference>
<keyword evidence="3" id="KW-1185">Reference proteome</keyword>
<name>A0ABM7XBK7_9BACT</name>
<evidence type="ECO:0000313" key="2">
    <source>
        <dbReference type="EMBL" id="BDG09207.1"/>
    </source>
</evidence>
<dbReference type="Gene3D" id="1.10.3210.10">
    <property type="entry name" value="Hypothetical protein af1432"/>
    <property type="match status" value="1"/>
</dbReference>
<organism evidence="2 3">
    <name type="scientific">Anaeromyxobacter paludicola</name>
    <dbReference type="NCBI Taxonomy" id="2918171"/>
    <lineage>
        <taxon>Bacteria</taxon>
        <taxon>Pseudomonadati</taxon>
        <taxon>Myxococcota</taxon>
        <taxon>Myxococcia</taxon>
        <taxon>Myxococcales</taxon>
        <taxon>Cystobacterineae</taxon>
        <taxon>Anaeromyxobacteraceae</taxon>
        <taxon>Anaeromyxobacter</taxon>
    </lineage>
</organism>
<accession>A0ABM7XBK7</accession>
<dbReference type="PANTHER" id="PTHR33525:SF3">
    <property type="entry name" value="RIBONUCLEASE Y"/>
    <property type="match status" value="1"/>
</dbReference>
<dbReference type="EMBL" id="AP025592">
    <property type="protein sequence ID" value="BDG09207.1"/>
    <property type="molecule type" value="Genomic_DNA"/>
</dbReference>
<reference evidence="3" key="1">
    <citation type="journal article" date="2022" name="Int. J. Syst. Evol. Microbiol.">
        <title>Anaeromyxobacter oryzae sp. nov., Anaeromyxobacter diazotrophicus sp. nov. and Anaeromyxobacter paludicola sp. nov., isolated from paddy soils.</title>
        <authorList>
            <person name="Itoh H."/>
            <person name="Xu Z."/>
            <person name="Mise K."/>
            <person name="Masuda Y."/>
            <person name="Ushijima N."/>
            <person name="Hayakawa C."/>
            <person name="Shiratori Y."/>
            <person name="Senoo K."/>
        </authorList>
    </citation>
    <scope>NUCLEOTIDE SEQUENCE [LARGE SCALE GENOMIC DNA]</scope>
    <source>
        <strain evidence="3">Red630</strain>
    </source>
</reference>
<protein>
    <recommendedName>
        <fullName evidence="1">HDOD domain-containing protein</fullName>
    </recommendedName>
</protein>
<dbReference type="Pfam" id="PF08668">
    <property type="entry name" value="HDOD"/>
    <property type="match status" value="1"/>
</dbReference>